<dbReference type="STRING" id="5217.A0A4Q1BM54"/>
<feature type="binding site" evidence="6">
    <location>
        <position position="187"/>
    </location>
    <ligand>
        <name>FAD</name>
        <dbReference type="ChEBI" id="CHEBI:57692"/>
    </ligand>
</feature>
<evidence type="ECO:0000256" key="2">
    <source>
        <dbReference type="ARBA" id="ARBA00006730"/>
    </source>
</evidence>
<dbReference type="InParanoid" id="A0A4Q1BM54"/>
<dbReference type="PANTHER" id="PTHR11530">
    <property type="entry name" value="D-AMINO ACID OXIDASE"/>
    <property type="match status" value="1"/>
</dbReference>
<keyword evidence="3" id="KW-0285">Flavoprotein</keyword>
<keyword evidence="5" id="KW-0560">Oxidoreductase</keyword>
<dbReference type="FunCoup" id="A0A4Q1BM54">
    <property type="interactions" value="50"/>
</dbReference>
<comment type="cofactor">
    <cofactor evidence="1 6">
        <name>FAD</name>
        <dbReference type="ChEBI" id="CHEBI:57692"/>
    </cofactor>
</comment>
<dbReference type="AlphaFoldDB" id="A0A4Q1BM54"/>
<dbReference type="InterPro" id="IPR006076">
    <property type="entry name" value="FAD-dep_OxRdtase"/>
</dbReference>
<name>A0A4Q1BM54_TREME</name>
<dbReference type="EMBL" id="SDIL01000040">
    <property type="protein sequence ID" value="RXK38894.1"/>
    <property type="molecule type" value="Genomic_DNA"/>
</dbReference>
<dbReference type="Pfam" id="PF01266">
    <property type="entry name" value="DAO"/>
    <property type="match status" value="1"/>
</dbReference>
<dbReference type="VEuPathDB" id="FungiDB:TREMEDRAFT_66830"/>
<dbReference type="GO" id="GO:0005737">
    <property type="term" value="C:cytoplasm"/>
    <property type="evidence" value="ECO:0007669"/>
    <property type="project" value="TreeGrafter"/>
</dbReference>
<accession>A0A4Q1BM54</accession>
<dbReference type="OrthoDB" id="2015447at2759"/>
<dbReference type="Gene3D" id="3.30.9.10">
    <property type="entry name" value="D-Amino Acid Oxidase, subunit A, domain 2"/>
    <property type="match status" value="1"/>
</dbReference>
<evidence type="ECO:0000313" key="9">
    <source>
        <dbReference type="Proteomes" id="UP000289152"/>
    </source>
</evidence>
<comment type="similarity">
    <text evidence="2">Belongs to the DAMOX/DASOX family.</text>
</comment>
<keyword evidence="9" id="KW-1185">Reference proteome</keyword>
<evidence type="ECO:0000313" key="8">
    <source>
        <dbReference type="EMBL" id="RXK38894.1"/>
    </source>
</evidence>
<feature type="binding site" evidence="6">
    <location>
        <position position="234"/>
    </location>
    <ligand>
        <name>D-dopa</name>
        <dbReference type="ChEBI" id="CHEBI:149689"/>
    </ligand>
</feature>
<protein>
    <recommendedName>
        <fullName evidence="7">FAD dependent oxidoreductase domain-containing protein</fullName>
    </recommendedName>
</protein>
<evidence type="ECO:0000256" key="5">
    <source>
        <dbReference type="ARBA" id="ARBA00023002"/>
    </source>
</evidence>
<dbReference type="InterPro" id="IPR023209">
    <property type="entry name" value="DAO"/>
</dbReference>
<evidence type="ECO:0000256" key="3">
    <source>
        <dbReference type="ARBA" id="ARBA00022630"/>
    </source>
</evidence>
<feature type="binding site" evidence="6">
    <location>
        <position position="298"/>
    </location>
    <ligand>
        <name>D-dopa</name>
        <dbReference type="ChEBI" id="CHEBI:149689"/>
    </ligand>
</feature>
<evidence type="ECO:0000256" key="6">
    <source>
        <dbReference type="PIRSR" id="PIRSR000189-1"/>
    </source>
</evidence>
<dbReference type="Proteomes" id="UP000289152">
    <property type="component" value="Unassembled WGS sequence"/>
</dbReference>
<comment type="caution">
    <text evidence="8">The sequence shown here is derived from an EMBL/GenBank/DDBJ whole genome shotgun (WGS) entry which is preliminary data.</text>
</comment>
<dbReference type="PANTHER" id="PTHR11530:SF30">
    <property type="entry name" value="FAD DEPENDENT OXIDOREDUCTASE DOMAIN-CONTAINING PROTEIN"/>
    <property type="match status" value="1"/>
</dbReference>
<dbReference type="Gene3D" id="3.40.50.720">
    <property type="entry name" value="NAD(P)-binding Rossmann-like Domain"/>
    <property type="match status" value="1"/>
</dbReference>
<proteinExistence type="inferred from homology"/>
<feature type="domain" description="FAD dependent oxidoreductase" evidence="7">
    <location>
        <begin position="11"/>
        <end position="363"/>
    </location>
</feature>
<keyword evidence="4 6" id="KW-0274">FAD</keyword>
<evidence type="ECO:0000256" key="1">
    <source>
        <dbReference type="ARBA" id="ARBA00001974"/>
    </source>
</evidence>
<evidence type="ECO:0000259" key="7">
    <source>
        <dbReference type="Pfam" id="PF01266"/>
    </source>
</evidence>
<dbReference type="GO" id="GO:0019478">
    <property type="term" value="P:D-amino acid catabolic process"/>
    <property type="evidence" value="ECO:0007669"/>
    <property type="project" value="TreeGrafter"/>
</dbReference>
<dbReference type="GO" id="GO:0071949">
    <property type="term" value="F:FAD binding"/>
    <property type="evidence" value="ECO:0007669"/>
    <property type="project" value="InterPro"/>
</dbReference>
<dbReference type="GO" id="GO:0003884">
    <property type="term" value="F:D-amino-acid oxidase activity"/>
    <property type="evidence" value="ECO:0007669"/>
    <property type="project" value="InterPro"/>
</dbReference>
<organism evidence="8 9">
    <name type="scientific">Tremella mesenterica</name>
    <name type="common">Jelly fungus</name>
    <dbReference type="NCBI Taxonomy" id="5217"/>
    <lineage>
        <taxon>Eukaryota</taxon>
        <taxon>Fungi</taxon>
        <taxon>Dikarya</taxon>
        <taxon>Basidiomycota</taxon>
        <taxon>Agaricomycotina</taxon>
        <taxon>Tremellomycetes</taxon>
        <taxon>Tremellales</taxon>
        <taxon>Tremellaceae</taxon>
        <taxon>Tremella</taxon>
    </lineage>
</organism>
<feature type="binding site" evidence="6">
    <location>
        <position position="165"/>
    </location>
    <ligand>
        <name>FAD</name>
        <dbReference type="ChEBI" id="CHEBI:57692"/>
    </ligand>
</feature>
<gene>
    <name evidence="8" type="ORF">M231_03843</name>
</gene>
<dbReference type="SUPFAM" id="SSF54373">
    <property type="entry name" value="FAD-linked reductases, C-terminal domain"/>
    <property type="match status" value="1"/>
</dbReference>
<sequence>MSCLTPKGEADVVILGAGIQGLAIATELTKRGVRVAIVARDLPEDVHSTAFASPWAGANWSPFEPSAATAQRDITTFNAFAQLSKEIPDLITRTEYLYYSIEDAPVDLWYKDIVFDYRPLKLSDLPPGMKSGVTFTSYTLNPPEYIGHLAKNLRAVGVPIIRARVSSLDEAYCLPSLGPVKLVVNATGLGSRTLLGVEDSLVHPVRGQTVLVRAPDVRACISIKRGLPKGQAAYIIPRPGPDGHLILGGTYLENQYSTLPDPSTGERILKTAYEICPALGDGKGWQNIDIISHNVGLRPARYGGIRLELEERKIGQGMEGRLGMLPAHVKEVIGQDVGVVHAYGIGPAGYQTSIGVGLEAADLVDKYLGRG</sequence>
<dbReference type="PIRSF" id="PIRSF000189">
    <property type="entry name" value="D-aa_oxidase"/>
    <property type="match status" value="1"/>
</dbReference>
<evidence type="ECO:0000256" key="4">
    <source>
        <dbReference type="ARBA" id="ARBA00022827"/>
    </source>
</evidence>
<reference evidence="8 9" key="1">
    <citation type="submission" date="2016-06" db="EMBL/GenBank/DDBJ databases">
        <title>Evolution of pathogenesis and genome organization in the Tremellales.</title>
        <authorList>
            <person name="Cuomo C."/>
            <person name="Litvintseva A."/>
            <person name="Heitman J."/>
            <person name="Chen Y."/>
            <person name="Sun S."/>
            <person name="Springer D."/>
            <person name="Dromer F."/>
            <person name="Young S."/>
            <person name="Zeng Q."/>
            <person name="Chapman S."/>
            <person name="Gujja S."/>
            <person name="Saif S."/>
            <person name="Birren B."/>
        </authorList>
    </citation>
    <scope>NUCLEOTIDE SEQUENCE [LARGE SCALE GENOMIC DNA]</scope>
    <source>
        <strain evidence="8 9">ATCC 28783</strain>
    </source>
</reference>
<dbReference type="SUPFAM" id="SSF51971">
    <property type="entry name" value="Nucleotide-binding domain"/>
    <property type="match status" value="1"/>
</dbReference>